<organism evidence="1 2">
    <name type="scientific">Brachionus plicatilis</name>
    <name type="common">Marine rotifer</name>
    <name type="synonym">Brachionus muelleri</name>
    <dbReference type="NCBI Taxonomy" id="10195"/>
    <lineage>
        <taxon>Eukaryota</taxon>
        <taxon>Metazoa</taxon>
        <taxon>Spiralia</taxon>
        <taxon>Gnathifera</taxon>
        <taxon>Rotifera</taxon>
        <taxon>Eurotatoria</taxon>
        <taxon>Monogononta</taxon>
        <taxon>Pseudotrocha</taxon>
        <taxon>Ploima</taxon>
        <taxon>Brachionidae</taxon>
        <taxon>Brachionus</taxon>
    </lineage>
</organism>
<dbReference type="EMBL" id="REGN01008412">
    <property type="protein sequence ID" value="RNA03628.1"/>
    <property type="molecule type" value="Genomic_DNA"/>
</dbReference>
<proteinExistence type="predicted"/>
<dbReference type="AlphaFoldDB" id="A0A3M7PY77"/>
<evidence type="ECO:0000313" key="2">
    <source>
        <dbReference type="Proteomes" id="UP000276133"/>
    </source>
</evidence>
<name>A0A3M7PY77_BRAPC</name>
<gene>
    <name evidence="1" type="ORF">BpHYR1_005604</name>
</gene>
<keyword evidence="2" id="KW-1185">Reference proteome</keyword>
<comment type="caution">
    <text evidence="1">The sequence shown here is derived from an EMBL/GenBank/DDBJ whole genome shotgun (WGS) entry which is preliminary data.</text>
</comment>
<accession>A0A3M7PY77</accession>
<evidence type="ECO:0000313" key="1">
    <source>
        <dbReference type="EMBL" id="RNA03628.1"/>
    </source>
</evidence>
<dbReference type="Proteomes" id="UP000276133">
    <property type="component" value="Unassembled WGS sequence"/>
</dbReference>
<protein>
    <submittedName>
        <fullName evidence="1">Uncharacterized protein</fullName>
    </submittedName>
</protein>
<sequence length="78" mass="8722">MKLLATLFKGNPFVGTSCSLLHDGQIVKKIKKLKLCSSYFTSPKIKNISGKIKLFIPSPGFKILNTKEEIYSKIATKF</sequence>
<reference evidence="1 2" key="1">
    <citation type="journal article" date="2018" name="Sci. Rep.">
        <title>Genomic signatures of local adaptation to the degree of environmental predictability in rotifers.</title>
        <authorList>
            <person name="Franch-Gras L."/>
            <person name="Hahn C."/>
            <person name="Garcia-Roger E.M."/>
            <person name="Carmona M.J."/>
            <person name="Serra M."/>
            <person name="Gomez A."/>
        </authorList>
    </citation>
    <scope>NUCLEOTIDE SEQUENCE [LARGE SCALE GENOMIC DNA]</scope>
    <source>
        <strain evidence="1">HYR1</strain>
    </source>
</reference>